<dbReference type="EMBL" id="OW152828">
    <property type="protein sequence ID" value="CAH2045726.1"/>
    <property type="molecule type" value="Genomic_DNA"/>
</dbReference>
<feature type="non-terminal residue" evidence="1">
    <location>
        <position position="81"/>
    </location>
</feature>
<organism evidence="1 2">
    <name type="scientific">Iphiclides podalirius</name>
    <name type="common">scarce swallowtail</name>
    <dbReference type="NCBI Taxonomy" id="110791"/>
    <lineage>
        <taxon>Eukaryota</taxon>
        <taxon>Metazoa</taxon>
        <taxon>Ecdysozoa</taxon>
        <taxon>Arthropoda</taxon>
        <taxon>Hexapoda</taxon>
        <taxon>Insecta</taxon>
        <taxon>Pterygota</taxon>
        <taxon>Neoptera</taxon>
        <taxon>Endopterygota</taxon>
        <taxon>Lepidoptera</taxon>
        <taxon>Glossata</taxon>
        <taxon>Ditrysia</taxon>
        <taxon>Papilionoidea</taxon>
        <taxon>Papilionidae</taxon>
        <taxon>Papilioninae</taxon>
        <taxon>Iphiclides</taxon>
    </lineage>
</organism>
<keyword evidence="2" id="KW-1185">Reference proteome</keyword>
<proteinExistence type="predicted"/>
<evidence type="ECO:0000313" key="2">
    <source>
        <dbReference type="Proteomes" id="UP000837857"/>
    </source>
</evidence>
<name>A0ABN8I5G9_9NEOP</name>
<dbReference type="Proteomes" id="UP000837857">
    <property type="component" value="Chromosome 16"/>
</dbReference>
<sequence length="81" mass="8485">MKKTRSAFVKIQRRSILLSSTGNPLGGAAAPPFISSRGAFTSTSTCSSEALHRTTATEPTGDWGVEKMVVRAPRCAGADCV</sequence>
<gene>
    <name evidence="1" type="ORF">IPOD504_LOCUS5203</name>
</gene>
<accession>A0ABN8I5G9</accession>
<reference evidence="1" key="1">
    <citation type="submission" date="2022-03" db="EMBL/GenBank/DDBJ databases">
        <authorList>
            <person name="Martin H S."/>
        </authorList>
    </citation>
    <scope>NUCLEOTIDE SEQUENCE</scope>
</reference>
<evidence type="ECO:0000313" key="1">
    <source>
        <dbReference type="EMBL" id="CAH2045726.1"/>
    </source>
</evidence>
<protein>
    <submittedName>
        <fullName evidence="1">Uncharacterized protein</fullName>
    </submittedName>
</protein>